<reference evidence="2 3" key="1">
    <citation type="submission" date="2023-08" db="EMBL/GenBank/DDBJ databases">
        <title>The draft genome sequence of Paracraurococcus sp. LOR1-02.</title>
        <authorList>
            <person name="Kingkaew E."/>
            <person name="Tanasupawat S."/>
        </authorList>
    </citation>
    <scope>NUCLEOTIDE SEQUENCE [LARGE SCALE GENOMIC DNA]</scope>
    <source>
        <strain evidence="2 3">LOR1-02</strain>
    </source>
</reference>
<dbReference type="Gene3D" id="3.90.245.10">
    <property type="entry name" value="Ribonucleoside hydrolase-like"/>
    <property type="match status" value="1"/>
</dbReference>
<accession>A0ABT9EEM8</accession>
<keyword evidence="1" id="KW-0732">Signal</keyword>
<proteinExistence type="predicted"/>
<dbReference type="EMBL" id="JAUTWS010000330">
    <property type="protein sequence ID" value="MDO9714537.1"/>
    <property type="molecule type" value="Genomic_DNA"/>
</dbReference>
<feature type="chain" id="PRO_5047296425" evidence="1">
    <location>
        <begin position="36"/>
        <end position="134"/>
    </location>
</feature>
<dbReference type="Proteomes" id="UP001243009">
    <property type="component" value="Unassembled WGS sequence"/>
</dbReference>
<evidence type="ECO:0000256" key="1">
    <source>
        <dbReference type="SAM" id="SignalP"/>
    </source>
</evidence>
<gene>
    <name evidence="2" type="ORF">Q7A36_40040</name>
</gene>
<dbReference type="GO" id="GO:0016787">
    <property type="term" value="F:hydrolase activity"/>
    <property type="evidence" value="ECO:0007669"/>
    <property type="project" value="UniProtKB-KW"/>
</dbReference>
<comment type="caution">
    <text evidence="2">The sequence shown here is derived from an EMBL/GenBank/DDBJ whole genome shotgun (WGS) entry which is preliminary data.</text>
</comment>
<evidence type="ECO:0000313" key="3">
    <source>
        <dbReference type="Proteomes" id="UP001243009"/>
    </source>
</evidence>
<keyword evidence="2" id="KW-0378">Hydrolase</keyword>
<dbReference type="SUPFAM" id="SSF53590">
    <property type="entry name" value="Nucleoside hydrolase"/>
    <property type="match status" value="1"/>
</dbReference>
<evidence type="ECO:0000313" key="2">
    <source>
        <dbReference type="EMBL" id="MDO9714537.1"/>
    </source>
</evidence>
<sequence>MTTRTQRPLAHRPKLASLLLATLLSLVCLPAAVRAGPAPPDGRCYLIDTDMEIDDVRAVALLARTGRVAAVVVTEGIARTPQGVGALQEVLRRGGQDDIPVIRGASANPKWPEQLGPDLQIWRANAERLNHLLE</sequence>
<protein>
    <submittedName>
        <fullName evidence="2">Nucleoside hydrolase</fullName>
    </submittedName>
</protein>
<organism evidence="2 3">
    <name type="scientific">Paracraurococcus lichenis</name>
    <dbReference type="NCBI Taxonomy" id="3064888"/>
    <lineage>
        <taxon>Bacteria</taxon>
        <taxon>Pseudomonadati</taxon>
        <taxon>Pseudomonadota</taxon>
        <taxon>Alphaproteobacteria</taxon>
        <taxon>Acetobacterales</taxon>
        <taxon>Roseomonadaceae</taxon>
        <taxon>Paracraurococcus</taxon>
    </lineage>
</organism>
<dbReference type="InterPro" id="IPR036452">
    <property type="entry name" value="Ribo_hydro-like"/>
</dbReference>
<feature type="signal peptide" evidence="1">
    <location>
        <begin position="1"/>
        <end position="35"/>
    </location>
</feature>
<feature type="non-terminal residue" evidence="2">
    <location>
        <position position="134"/>
    </location>
</feature>
<name>A0ABT9EEM8_9PROT</name>
<dbReference type="RefSeq" id="WP_305109365.1">
    <property type="nucleotide sequence ID" value="NZ_JAUTWS010000330.1"/>
</dbReference>
<keyword evidence="3" id="KW-1185">Reference proteome</keyword>